<gene>
    <name evidence="2" type="ORF">ACHHYP_12199</name>
</gene>
<name>A0A1V9YHG2_ACHHY</name>
<dbReference type="PANTHER" id="PTHR33889">
    <property type="entry name" value="OS04G0681850 PROTEIN"/>
    <property type="match status" value="1"/>
</dbReference>
<proteinExistence type="predicted"/>
<dbReference type="PANTHER" id="PTHR33889:SF7">
    <property type="entry name" value="OS04G0681850 PROTEIN"/>
    <property type="match status" value="1"/>
</dbReference>
<comment type="caution">
    <text evidence="2">The sequence shown here is derived from an EMBL/GenBank/DDBJ whole genome shotgun (WGS) entry which is preliminary data.</text>
</comment>
<keyword evidence="3" id="KW-1185">Reference proteome</keyword>
<sequence length="94" mass="10737">MLKYLRDRRTINRRWLRGQTTRLGGGGPAIVASRIRGNSSRKKTRTSDEIEAAIRAVPHDDRQTMRSLAARTCIPMTTLHRHKANDPKFSPRSN</sequence>
<reference evidence="2 3" key="1">
    <citation type="journal article" date="2014" name="Genome Biol. Evol.">
        <title>The secreted proteins of Achlya hypogyna and Thraustotheca clavata identify the ancestral oomycete secretome and reveal gene acquisitions by horizontal gene transfer.</title>
        <authorList>
            <person name="Misner I."/>
            <person name="Blouin N."/>
            <person name="Leonard G."/>
            <person name="Richards T.A."/>
            <person name="Lane C.E."/>
        </authorList>
    </citation>
    <scope>NUCLEOTIDE SEQUENCE [LARGE SCALE GENOMIC DNA]</scope>
    <source>
        <strain evidence="2 3">ATCC 48635</strain>
    </source>
</reference>
<feature type="region of interest" description="Disordered" evidence="1">
    <location>
        <begin position="18"/>
        <end position="48"/>
    </location>
</feature>
<evidence type="ECO:0000256" key="1">
    <source>
        <dbReference type="SAM" id="MobiDB-lite"/>
    </source>
</evidence>
<protein>
    <submittedName>
        <fullName evidence="2">Uncharacterized protein</fullName>
    </submittedName>
</protein>
<evidence type="ECO:0000313" key="2">
    <source>
        <dbReference type="EMBL" id="OQR85151.1"/>
    </source>
</evidence>
<evidence type="ECO:0000313" key="3">
    <source>
        <dbReference type="Proteomes" id="UP000243579"/>
    </source>
</evidence>
<dbReference type="AlphaFoldDB" id="A0A1V9YHG2"/>
<dbReference type="Proteomes" id="UP000243579">
    <property type="component" value="Unassembled WGS sequence"/>
</dbReference>
<dbReference type="EMBL" id="JNBR01001794">
    <property type="protein sequence ID" value="OQR85151.1"/>
    <property type="molecule type" value="Genomic_DNA"/>
</dbReference>
<organism evidence="2 3">
    <name type="scientific">Achlya hypogyna</name>
    <name type="common">Oomycete</name>
    <name type="synonym">Protoachlya hypogyna</name>
    <dbReference type="NCBI Taxonomy" id="1202772"/>
    <lineage>
        <taxon>Eukaryota</taxon>
        <taxon>Sar</taxon>
        <taxon>Stramenopiles</taxon>
        <taxon>Oomycota</taxon>
        <taxon>Saprolegniomycetes</taxon>
        <taxon>Saprolegniales</taxon>
        <taxon>Achlyaceae</taxon>
        <taxon>Achlya</taxon>
    </lineage>
</organism>
<dbReference type="OrthoDB" id="10538719at2759"/>
<accession>A0A1V9YHG2</accession>